<dbReference type="Pfam" id="PF13585">
    <property type="entry name" value="CHU_C"/>
    <property type="match status" value="1"/>
</dbReference>
<name>A0A8J3BEF0_9FLAO</name>
<comment type="caution">
    <text evidence="1">The sequence shown here is derived from an EMBL/GenBank/DDBJ whole genome shotgun (WGS) entry which is preliminary data.</text>
</comment>
<reference evidence="1" key="1">
    <citation type="journal article" date="2014" name="Int. J. Syst. Evol. Microbiol.">
        <title>Complete genome sequence of Corynebacterium casei LMG S-19264T (=DSM 44701T), isolated from a smear-ripened cheese.</title>
        <authorList>
            <consortium name="US DOE Joint Genome Institute (JGI-PGF)"/>
            <person name="Walter F."/>
            <person name="Albersmeier A."/>
            <person name="Kalinowski J."/>
            <person name="Ruckert C."/>
        </authorList>
    </citation>
    <scope>NUCLEOTIDE SEQUENCE</scope>
    <source>
        <strain evidence="1">JCM 12862</strain>
    </source>
</reference>
<dbReference type="EMBL" id="BMNR01000001">
    <property type="protein sequence ID" value="GGK13592.1"/>
    <property type="molecule type" value="Genomic_DNA"/>
</dbReference>
<evidence type="ECO:0000313" key="2">
    <source>
        <dbReference type="Proteomes" id="UP000612329"/>
    </source>
</evidence>
<dbReference type="InterPro" id="IPR026341">
    <property type="entry name" value="T9SS_type_B"/>
</dbReference>
<accession>A0A8J3BEF0</accession>
<sequence length="221" mass="24518">MNSSPVDLFGSLNGTPDTGGVWSPSLSSGTGMFNPSIDAAGVYTYTVTNGVCGSDTSELSITITNVTPIKDYEIKTIEISGNNSIEIIFNSNLQYEYSLDNVIFQSSNMFTNLSGGDYTIYVNEVNGCGVLEVLVSILDYPKYFTPNNDGINDTWKLKGRTNQNYSIYIYDRYGKLLKHLVSFENSWDGTFNGKVLPTSDYWFKVVFDNGVVKNGHFTLKR</sequence>
<evidence type="ECO:0008006" key="3">
    <source>
        <dbReference type="Google" id="ProtNLM"/>
    </source>
</evidence>
<proteinExistence type="predicted"/>
<gene>
    <name evidence="1" type="ORF">GCM10007962_04830</name>
</gene>
<keyword evidence="2" id="KW-1185">Reference proteome</keyword>
<protein>
    <recommendedName>
        <fullName evidence="3">Gliding motility-associated C-terminal domain-containing protein</fullName>
    </recommendedName>
</protein>
<dbReference type="NCBIfam" id="TIGR04131">
    <property type="entry name" value="Bac_Flav_CTERM"/>
    <property type="match status" value="1"/>
</dbReference>
<dbReference type="Proteomes" id="UP000612329">
    <property type="component" value="Unassembled WGS sequence"/>
</dbReference>
<evidence type="ECO:0000313" key="1">
    <source>
        <dbReference type="EMBL" id="GGK13592.1"/>
    </source>
</evidence>
<organism evidence="1 2">
    <name type="scientific">Yeosuana aromativorans</name>
    <dbReference type="NCBI Taxonomy" id="288019"/>
    <lineage>
        <taxon>Bacteria</taxon>
        <taxon>Pseudomonadati</taxon>
        <taxon>Bacteroidota</taxon>
        <taxon>Flavobacteriia</taxon>
        <taxon>Flavobacteriales</taxon>
        <taxon>Flavobacteriaceae</taxon>
        <taxon>Yeosuana</taxon>
    </lineage>
</organism>
<dbReference type="AlphaFoldDB" id="A0A8J3BEF0"/>
<reference evidence="1" key="2">
    <citation type="submission" date="2020-09" db="EMBL/GenBank/DDBJ databases">
        <authorList>
            <person name="Sun Q."/>
            <person name="Ohkuma M."/>
        </authorList>
    </citation>
    <scope>NUCLEOTIDE SEQUENCE</scope>
    <source>
        <strain evidence="1">JCM 12862</strain>
    </source>
</reference>